<evidence type="ECO:0000256" key="5">
    <source>
        <dbReference type="HAMAP-Rule" id="MF_02126"/>
    </source>
</evidence>
<dbReference type="InterPro" id="IPR019874">
    <property type="entry name" value="RF_methyltr_PrmC"/>
</dbReference>
<dbReference type="EC" id="2.1.1.297" evidence="5"/>
<keyword evidence="2 5" id="KW-0808">Transferase</keyword>
<comment type="similarity">
    <text evidence="5">Belongs to the protein N5-glutamine methyltransferase family. PrmC subfamily.</text>
</comment>
<reference evidence="9" key="1">
    <citation type="journal article" date="2019" name="Int. J. Syst. Evol. Microbiol.">
        <title>The Global Catalogue of Microorganisms (GCM) 10K type strain sequencing project: providing services to taxonomists for standard genome sequencing and annotation.</title>
        <authorList>
            <consortium name="The Broad Institute Genomics Platform"/>
            <consortium name="The Broad Institute Genome Sequencing Center for Infectious Disease"/>
            <person name="Wu L."/>
            <person name="Ma J."/>
        </authorList>
    </citation>
    <scope>NUCLEOTIDE SEQUENCE [LARGE SCALE GENOMIC DNA]</scope>
    <source>
        <strain evidence="9">CGMCC 1.12942</strain>
    </source>
</reference>
<name>A0ABW2RGI3_9BACL</name>
<comment type="function">
    <text evidence="5">Methylates the class 1 translation termination release factors RF1/PrfA and RF2/PrfB on the glutamine residue of the universally conserved GGQ motif.</text>
</comment>
<evidence type="ECO:0000256" key="3">
    <source>
        <dbReference type="ARBA" id="ARBA00022691"/>
    </source>
</evidence>
<dbReference type="GO" id="GO:0102559">
    <property type="term" value="F:peptide chain release factor N(5)-glutamine methyltransferase activity"/>
    <property type="evidence" value="ECO:0007669"/>
    <property type="project" value="UniProtKB-EC"/>
</dbReference>
<keyword evidence="9" id="KW-1185">Reference proteome</keyword>
<dbReference type="Pfam" id="PF05175">
    <property type="entry name" value="MTS"/>
    <property type="match status" value="1"/>
</dbReference>
<organism evidence="8 9">
    <name type="scientific">Laceyella putida</name>
    <dbReference type="NCBI Taxonomy" id="110101"/>
    <lineage>
        <taxon>Bacteria</taxon>
        <taxon>Bacillati</taxon>
        <taxon>Bacillota</taxon>
        <taxon>Bacilli</taxon>
        <taxon>Bacillales</taxon>
        <taxon>Thermoactinomycetaceae</taxon>
        <taxon>Laceyella</taxon>
    </lineage>
</organism>
<evidence type="ECO:0000256" key="1">
    <source>
        <dbReference type="ARBA" id="ARBA00022603"/>
    </source>
</evidence>
<keyword evidence="1 5" id="KW-0489">Methyltransferase</keyword>
<feature type="domain" description="Methyltransferase small" evidence="6">
    <location>
        <begin position="102"/>
        <end position="205"/>
    </location>
</feature>
<dbReference type="CDD" id="cd02440">
    <property type="entry name" value="AdoMet_MTases"/>
    <property type="match status" value="1"/>
</dbReference>
<feature type="binding site" evidence="5">
    <location>
        <position position="151"/>
    </location>
    <ligand>
        <name>S-adenosyl-L-methionine</name>
        <dbReference type="ChEBI" id="CHEBI:59789"/>
    </ligand>
</feature>
<dbReference type="HAMAP" id="MF_02126">
    <property type="entry name" value="RF_methyltr_PrmC"/>
    <property type="match status" value="1"/>
</dbReference>
<evidence type="ECO:0000259" key="7">
    <source>
        <dbReference type="Pfam" id="PF17827"/>
    </source>
</evidence>
<gene>
    <name evidence="5 8" type="primary">prmC</name>
    <name evidence="8" type="ORF">ACFQNG_02720</name>
</gene>
<feature type="binding site" evidence="5">
    <location>
        <begin position="197"/>
        <end position="200"/>
    </location>
    <ligand>
        <name>substrate</name>
    </ligand>
</feature>
<dbReference type="SUPFAM" id="SSF53335">
    <property type="entry name" value="S-adenosyl-L-methionine-dependent methyltransferases"/>
    <property type="match status" value="1"/>
</dbReference>
<dbReference type="InterPro" id="IPR004556">
    <property type="entry name" value="HemK-like"/>
</dbReference>
<dbReference type="InterPro" id="IPR002052">
    <property type="entry name" value="DNA_methylase_N6_adenine_CS"/>
</dbReference>
<evidence type="ECO:0000256" key="2">
    <source>
        <dbReference type="ARBA" id="ARBA00022679"/>
    </source>
</evidence>
<evidence type="ECO:0000313" key="8">
    <source>
        <dbReference type="EMBL" id="MFC7440078.1"/>
    </source>
</evidence>
<accession>A0ABW2RGI3</accession>
<dbReference type="Gene3D" id="1.10.8.10">
    <property type="entry name" value="DNA helicase RuvA subunit, C-terminal domain"/>
    <property type="match status" value="1"/>
</dbReference>
<dbReference type="RefSeq" id="WP_379863291.1">
    <property type="nucleotide sequence ID" value="NZ_JBHTBW010000006.1"/>
</dbReference>
<comment type="caution">
    <text evidence="5">Lacks conserved residue(s) required for the propagation of feature annotation.</text>
</comment>
<proteinExistence type="inferred from homology"/>
<dbReference type="PANTHER" id="PTHR18895:SF74">
    <property type="entry name" value="MTRF1L RELEASE FACTOR GLUTAMINE METHYLTRANSFERASE"/>
    <property type="match status" value="1"/>
</dbReference>
<dbReference type="PANTHER" id="PTHR18895">
    <property type="entry name" value="HEMK METHYLTRANSFERASE"/>
    <property type="match status" value="1"/>
</dbReference>
<evidence type="ECO:0000259" key="6">
    <source>
        <dbReference type="Pfam" id="PF05175"/>
    </source>
</evidence>
<dbReference type="Pfam" id="PF17827">
    <property type="entry name" value="PrmC_N"/>
    <property type="match status" value="1"/>
</dbReference>
<dbReference type="Gene3D" id="3.40.50.150">
    <property type="entry name" value="Vaccinia Virus protein VP39"/>
    <property type="match status" value="1"/>
</dbReference>
<dbReference type="EMBL" id="JBHTBW010000006">
    <property type="protein sequence ID" value="MFC7440078.1"/>
    <property type="molecule type" value="Genomic_DNA"/>
</dbReference>
<evidence type="ECO:0000313" key="9">
    <source>
        <dbReference type="Proteomes" id="UP001596500"/>
    </source>
</evidence>
<dbReference type="Proteomes" id="UP001596500">
    <property type="component" value="Unassembled WGS sequence"/>
</dbReference>
<dbReference type="GO" id="GO:0032259">
    <property type="term" value="P:methylation"/>
    <property type="evidence" value="ECO:0007669"/>
    <property type="project" value="UniProtKB-KW"/>
</dbReference>
<dbReference type="PROSITE" id="PS00092">
    <property type="entry name" value="N6_MTASE"/>
    <property type="match status" value="1"/>
</dbReference>
<comment type="catalytic activity">
    <reaction evidence="4 5">
        <text>L-glutaminyl-[peptide chain release factor] + S-adenosyl-L-methionine = N(5)-methyl-L-glutaminyl-[peptide chain release factor] + S-adenosyl-L-homocysteine + H(+)</text>
        <dbReference type="Rhea" id="RHEA:42896"/>
        <dbReference type="Rhea" id="RHEA-COMP:10271"/>
        <dbReference type="Rhea" id="RHEA-COMP:10272"/>
        <dbReference type="ChEBI" id="CHEBI:15378"/>
        <dbReference type="ChEBI" id="CHEBI:30011"/>
        <dbReference type="ChEBI" id="CHEBI:57856"/>
        <dbReference type="ChEBI" id="CHEBI:59789"/>
        <dbReference type="ChEBI" id="CHEBI:61891"/>
        <dbReference type="EC" id="2.1.1.297"/>
    </reaction>
</comment>
<dbReference type="NCBIfam" id="TIGR03534">
    <property type="entry name" value="RF_mod_PrmC"/>
    <property type="match status" value="1"/>
</dbReference>
<dbReference type="InterPro" id="IPR040758">
    <property type="entry name" value="PrmC_N"/>
</dbReference>
<feature type="binding site" evidence="5">
    <location>
        <position position="197"/>
    </location>
    <ligand>
        <name>S-adenosyl-L-methionine</name>
        <dbReference type="ChEBI" id="CHEBI:59789"/>
    </ligand>
</feature>
<evidence type="ECO:0000256" key="4">
    <source>
        <dbReference type="ARBA" id="ARBA00048391"/>
    </source>
</evidence>
<sequence length="293" mass="32120">METGYTIQEAYRRASSFLQERGGGESAAFEAELLMRRLLGMDRTRFFARFSEPFPQDRAGELAAWLERRASGEPLQYIVGDQEFYGRVFRVNPAVLIPRPETELLVETVLQEAEQRFSNDALSVVDVGTGSGAIAVTLALEKPTWHLTAIDLSLSALKVAQANAEAHGVREKICWLQGDLLAPLGAELSQVDILVSNPPYIPSRTVQTLEKQVRAFEPHLALDGGDDGLDPYRRMVETLARVEAGPQLVCFEIGADQGEAVAALLASICQEVLVKQDLAGLDRMVVGWRPAVG</sequence>
<keyword evidence="3 5" id="KW-0949">S-adenosyl-L-methionine</keyword>
<protein>
    <recommendedName>
        <fullName evidence="5">Release factor glutamine methyltransferase</fullName>
        <shortName evidence="5">RF MTase</shortName>
        <ecNumber evidence="5">2.1.1.297</ecNumber>
    </recommendedName>
    <alternativeName>
        <fullName evidence="5">N5-glutamine methyltransferase PrmC</fullName>
    </alternativeName>
    <alternativeName>
        <fullName evidence="5">Protein-(glutamine-N5) MTase PrmC</fullName>
    </alternativeName>
    <alternativeName>
        <fullName evidence="5">Protein-glutamine N-methyltransferase PrmC</fullName>
    </alternativeName>
</protein>
<dbReference type="InterPro" id="IPR050320">
    <property type="entry name" value="N5-glutamine_MTase"/>
</dbReference>
<dbReference type="InterPro" id="IPR007848">
    <property type="entry name" value="Small_mtfrase_dom"/>
</dbReference>
<dbReference type="InterPro" id="IPR029063">
    <property type="entry name" value="SAM-dependent_MTases_sf"/>
</dbReference>
<dbReference type="NCBIfam" id="TIGR00536">
    <property type="entry name" value="hemK_fam"/>
    <property type="match status" value="1"/>
</dbReference>
<comment type="caution">
    <text evidence="8">The sequence shown here is derived from an EMBL/GenBank/DDBJ whole genome shotgun (WGS) entry which is preliminary data.</text>
</comment>
<feature type="domain" description="Release factor glutamine methyltransferase N-terminal" evidence="7">
    <location>
        <begin position="9"/>
        <end position="80"/>
    </location>
</feature>
<feature type="binding site" evidence="5">
    <location>
        <begin position="128"/>
        <end position="132"/>
    </location>
    <ligand>
        <name>S-adenosyl-L-methionine</name>
        <dbReference type="ChEBI" id="CHEBI:59789"/>
    </ligand>
</feature>